<dbReference type="Gene3D" id="3.40.50.300">
    <property type="entry name" value="P-loop containing nucleotide triphosphate hydrolases"/>
    <property type="match status" value="1"/>
</dbReference>
<dbReference type="InterPro" id="IPR027417">
    <property type="entry name" value="P-loop_NTPase"/>
</dbReference>
<evidence type="ECO:0000313" key="3">
    <source>
        <dbReference type="Proteomes" id="UP000664521"/>
    </source>
</evidence>
<dbReference type="InterPro" id="IPR001650">
    <property type="entry name" value="Helicase_C-like"/>
</dbReference>
<comment type="caution">
    <text evidence="2">The sequence shown here is derived from an EMBL/GenBank/DDBJ whole genome shotgun (WGS) entry which is preliminary data.</text>
</comment>
<organism evidence="2 3">
    <name type="scientific">Heterodermia speciosa</name>
    <dbReference type="NCBI Taxonomy" id="116794"/>
    <lineage>
        <taxon>Eukaryota</taxon>
        <taxon>Fungi</taxon>
        <taxon>Dikarya</taxon>
        <taxon>Ascomycota</taxon>
        <taxon>Pezizomycotina</taxon>
        <taxon>Lecanoromycetes</taxon>
        <taxon>OSLEUM clade</taxon>
        <taxon>Lecanoromycetidae</taxon>
        <taxon>Caliciales</taxon>
        <taxon>Physciaceae</taxon>
        <taxon>Heterodermia</taxon>
    </lineage>
</organism>
<dbReference type="SUPFAM" id="SSF52540">
    <property type="entry name" value="P-loop containing nucleoside triphosphate hydrolases"/>
    <property type="match status" value="1"/>
</dbReference>
<dbReference type="Proteomes" id="UP000664521">
    <property type="component" value="Unassembled WGS sequence"/>
</dbReference>
<reference evidence="2" key="1">
    <citation type="submission" date="2021-03" db="EMBL/GenBank/DDBJ databases">
        <authorList>
            <person name="Tagirdzhanova G."/>
        </authorList>
    </citation>
    <scope>NUCLEOTIDE SEQUENCE</scope>
</reference>
<accession>A0A8H3PFI6</accession>
<evidence type="ECO:0000313" key="2">
    <source>
        <dbReference type="EMBL" id="CAF9939737.1"/>
    </source>
</evidence>
<protein>
    <recommendedName>
        <fullName evidence="1">Helicase C-terminal domain-containing protein</fullName>
    </recommendedName>
</protein>
<proteinExistence type="predicted"/>
<dbReference type="OrthoDB" id="5425465at2759"/>
<keyword evidence="3" id="KW-1185">Reference proteome</keyword>
<name>A0A8H3PFI6_9LECA</name>
<dbReference type="EMBL" id="CAJPDS010000137">
    <property type="protein sequence ID" value="CAF9939737.1"/>
    <property type="molecule type" value="Genomic_DNA"/>
</dbReference>
<feature type="domain" description="Helicase C-terminal" evidence="1">
    <location>
        <begin position="66"/>
        <end position="113"/>
    </location>
</feature>
<dbReference type="Pfam" id="PF00271">
    <property type="entry name" value="Helicase_C"/>
    <property type="match status" value="1"/>
</dbReference>
<evidence type="ECO:0000259" key="1">
    <source>
        <dbReference type="Pfam" id="PF00271"/>
    </source>
</evidence>
<dbReference type="AlphaFoldDB" id="A0A8H3PFI6"/>
<sequence length="187" mass="20430">MPPRSTVAEKEDVIVRNVYQTLHAQDRRKAVVDANSMGKVQCGATRLECNTYLSNITDTDLKPQILRDGKQSVIGATDALGLGVDIPEFRLVLHHDLHRNLLDYGLESGRAGSGGNVSEAWNIARVGPQLTIIFGYSYGFDGNERCNAGQCGTMRRNGGIRFGWKGVSEIDHVILLTPRVHLACGTP</sequence>
<gene>
    <name evidence="2" type="ORF">HETSPECPRED_001874</name>
</gene>